<feature type="compositionally biased region" description="Low complexity" evidence="1">
    <location>
        <begin position="77"/>
        <end position="89"/>
    </location>
</feature>
<reference evidence="3" key="1">
    <citation type="submission" date="2018-11" db="EMBL/GenBank/DDBJ databases">
        <authorList>
            <consortium name="Pathogen Informatics"/>
        </authorList>
    </citation>
    <scope>NUCLEOTIDE SEQUENCE</scope>
</reference>
<evidence type="ECO:0000313" key="4">
    <source>
        <dbReference type="Proteomes" id="UP000784294"/>
    </source>
</evidence>
<dbReference type="GO" id="GO:0017148">
    <property type="term" value="P:negative regulation of translation"/>
    <property type="evidence" value="ECO:0007669"/>
    <property type="project" value="InterPro"/>
</dbReference>
<dbReference type="EMBL" id="CAAALY010272690">
    <property type="protein sequence ID" value="VEL42113.1"/>
    <property type="molecule type" value="Genomic_DNA"/>
</dbReference>
<dbReference type="Proteomes" id="UP000784294">
    <property type="component" value="Unassembled WGS sequence"/>
</dbReference>
<dbReference type="OrthoDB" id="1746517at2759"/>
<dbReference type="GO" id="GO:0060090">
    <property type="term" value="F:molecular adaptor activity"/>
    <property type="evidence" value="ECO:0007669"/>
    <property type="project" value="TreeGrafter"/>
</dbReference>
<evidence type="ECO:0000256" key="1">
    <source>
        <dbReference type="SAM" id="MobiDB-lite"/>
    </source>
</evidence>
<evidence type="ECO:0000313" key="3">
    <source>
        <dbReference type="EMBL" id="VEL42113.1"/>
    </source>
</evidence>
<name>A0A3S5B772_9PLAT</name>
<organism evidence="3 4">
    <name type="scientific">Protopolystoma xenopodis</name>
    <dbReference type="NCBI Taxonomy" id="117903"/>
    <lineage>
        <taxon>Eukaryota</taxon>
        <taxon>Metazoa</taxon>
        <taxon>Spiralia</taxon>
        <taxon>Lophotrochozoa</taxon>
        <taxon>Platyhelminthes</taxon>
        <taxon>Monogenea</taxon>
        <taxon>Polyopisthocotylea</taxon>
        <taxon>Polystomatidea</taxon>
        <taxon>Polystomatidae</taxon>
        <taxon>Protopolystoma</taxon>
    </lineage>
</organism>
<evidence type="ECO:0000259" key="2">
    <source>
        <dbReference type="Pfam" id="PF12842"/>
    </source>
</evidence>
<dbReference type="GO" id="GO:0030015">
    <property type="term" value="C:CCR4-NOT core complex"/>
    <property type="evidence" value="ECO:0007669"/>
    <property type="project" value="InterPro"/>
</dbReference>
<dbReference type="GO" id="GO:0000932">
    <property type="term" value="C:P-body"/>
    <property type="evidence" value="ECO:0007669"/>
    <property type="project" value="TreeGrafter"/>
</dbReference>
<comment type="caution">
    <text evidence="3">The sequence shown here is derived from an EMBL/GenBank/DDBJ whole genome shotgun (WGS) entry which is preliminary data.</text>
</comment>
<proteinExistence type="predicted"/>
<gene>
    <name evidence="3" type="ORF">PXEA_LOCUS35553</name>
</gene>
<dbReference type="InterPro" id="IPR040398">
    <property type="entry name" value="Not1"/>
</dbReference>
<protein>
    <recommendedName>
        <fullName evidence="2">CCR4-NOT transcription complex subunit 1 domain-containing protein</fullName>
    </recommendedName>
</protein>
<feature type="region of interest" description="Disordered" evidence="1">
    <location>
        <begin position="68"/>
        <end position="89"/>
    </location>
</feature>
<dbReference type="GO" id="GO:0000288">
    <property type="term" value="P:nuclear-transcribed mRNA catabolic process, deadenylation-dependent decay"/>
    <property type="evidence" value="ECO:0007669"/>
    <property type="project" value="TreeGrafter"/>
</dbReference>
<feature type="domain" description="CCR4-NOT transcription complex subunit 1" evidence="2">
    <location>
        <begin position="130"/>
        <end position="204"/>
    </location>
</feature>
<dbReference type="PANTHER" id="PTHR13162">
    <property type="entry name" value="CCR4-NOT TRANSCRIPTION COMPLEX"/>
    <property type="match status" value="1"/>
</dbReference>
<dbReference type="AlphaFoldDB" id="A0A3S5B772"/>
<sequence length="207" mass="21311">MRENANLNGSRSGTKLFRYDEVSLASIRACLSNDLLLTGQTSSGLSLPGQPSVANGLNTSVANPISMGSTGASATPTSVGSTSNSSTASVVNASNTTSASTNSIGTICTSVVGSSASGQMAARVLLNTYPRLKAMIAPAILRTISELITPIYDRCARIAVPTVNAIIRKDFALDPDPARMTHAATLMVKHLAAGVSLITGRSHLIHI</sequence>
<accession>A0A3S5B772</accession>
<dbReference type="PANTHER" id="PTHR13162:SF8">
    <property type="entry name" value="CCR4-NOT TRANSCRIPTION COMPLEX SUBUNIT 1"/>
    <property type="match status" value="1"/>
</dbReference>
<dbReference type="Pfam" id="PF12842">
    <property type="entry name" value="DUF3819"/>
    <property type="match status" value="1"/>
</dbReference>
<dbReference type="InterPro" id="IPR024557">
    <property type="entry name" value="CNOT1_dom_4"/>
</dbReference>
<keyword evidence="4" id="KW-1185">Reference proteome</keyword>